<dbReference type="CDD" id="cd00303">
    <property type="entry name" value="retropepsin_like"/>
    <property type="match status" value="1"/>
</dbReference>
<dbReference type="InterPro" id="IPR001878">
    <property type="entry name" value="Znf_CCHC"/>
</dbReference>
<keyword evidence="1" id="KW-0479">Metal-binding</keyword>
<proteinExistence type="predicted"/>
<comment type="caution">
    <text evidence="4">The sequence shown here is derived from an EMBL/GenBank/DDBJ whole genome shotgun (WGS) entry which is preliminary data.</text>
</comment>
<keyword evidence="5" id="KW-1185">Reference proteome</keyword>
<dbReference type="Proteomes" id="UP001057375">
    <property type="component" value="Unassembled WGS sequence"/>
</dbReference>
<feature type="region of interest" description="Disordered" evidence="2">
    <location>
        <begin position="188"/>
        <end position="235"/>
    </location>
</feature>
<dbReference type="SUPFAM" id="SSF57756">
    <property type="entry name" value="Retrovirus zinc finger-like domains"/>
    <property type="match status" value="1"/>
</dbReference>
<feature type="non-terminal residue" evidence="4">
    <location>
        <position position="371"/>
    </location>
</feature>
<reference evidence="4" key="1">
    <citation type="submission" date="2022-03" db="EMBL/GenBank/DDBJ databases">
        <title>Draft genome sequence of Aduncisulcus paluster, a free-living microaerophilic Fornicata.</title>
        <authorList>
            <person name="Yuyama I."/>
            <person name="Kume K."/>
            <person name="Tamura T."/>
            <person name="Inagaki Y."/>
            <person name="Hashimoto T."/>
        </authorList>
    </citation>
    <scope>NUCLEOTIDE SEQUENCE</scope>
    <source>
        <strain evidence="4">NY0171</strain>
    </source>
</reference>
<dbReference type="SMART" id="SM00343">
    <property type="entry name" value="ZnF_C2HC"/>
    <property type="match status" value="1"/>
</dbReference>
<evidence type="ECO:0000259" key="3">
    <source>
        <dbReference type="PROSITE" id="PS50158"/>
    </source>
</evidence>
<organism evidence="4 5">
    <name type="scientific">Aduncisulcus paluster</name>
    <dbReference type="NCBI Taxonomy" id="2918883"/>
    <lineage>
        <taxon>Eukaryota</taxon>
        <taxon>Metamonada</taxon>
        <taxon>Carpediemonas-like organisms</taxon>
        <taxon>Aduncisulcus</taxon>
    </lineage>
</organism>
<name>A0ABQ5KDT1_9EUKA</name>
<dbReference type="Gene3D" id="4.10.60.10">
    <property type="entry name" value="Zinc finger, CCHC-type"/>
    <property type="match status" value="1"/>
</dbReference>
<dbReference type="PROSITE" id="PS50158">
    <property type="entry name" value="ZF_CCHC"/>
    <property type="match status" value="1"/>
</dbReference>
<gene>
    <name evidence="4" type="ORF">ADUPG1_000993</name>
</gene>
<feature type="domain" description="CCHC-type" evidence="3">
    <location>
        <begin position="247"/>
        <end position="262"/>
    </location>
</feature>
<keyword evidence="1" id="KW-0863">Zinc-finger</keyword>
<sequence length="371" mass="42350">MERLIDKERPLLSKFGQKYFTAFQQSFESYRALGGKTPLFALINPDTRAIYEDVTENELPNPADLESDDLVKSSEEDFLNAVDLYFGHYSALDVLNILSKTKLTRVTEDAIAAYVKRYRSTIRRLDKDEILTEETIGKYFLKGIEHQAFKTRMEAALQKEKRSLANLTKVVFSQLQIVKESREDAAQYQGYSQSTSKKFHKHDSRRELSSFKGTNSDGRKRSFMKDRKKMGPHVTSRPTIRIEDVECYKCHEMGHYARDCPNGTDKRRSAKAVSLPSKAASPCLSTFLWCDNYKAKHSVQTLLDTGAEENFISFKVVDRLQQNQSIRSSSVPISLELADGSNLDLQKKVKLKAEFPELPGRKALCFAFSAY</sequence>
<accession>A0ABQ5KDT1</accession>
<dbReference type="EMBL" id="BQXS01000606">
    <property type="protein sequence ID" value="GKT29011.1"/>
    <property type="molecule type" value="Genomic_DNA"/>
</dbReference>
<evidence type="ECO:0000313" key="5">
    <source>
        <dbReference type="Proteomes" id="UP001057375"/>
    </source>
</evidence>
<keyword evidence="1" id="KW-0862">Zinc</keyword>
<evidence type="ECO:0000256" key="1">
    <source>
        <dbReference type="PROSITE-ProRule" id="PRU00047"/>
    </source>
</evidence>
<protein>
    <recommendedName>
        <fullName evidence="3">CCHC-type domain-containing protein</fullName>
    </recommendedName>
</protein>
<evidence type="ECO:0000256" key="2">
    <source>
        <dbReference type="SAM" id="MobiDB-lite"/>
    </source>
</evidence>
<evidence type="ECO:0000313" key="4">
    <source>
        <dbReference type="EMBL" id="GKT29011.1"/>
    </source>
</evidence>
<dbReference type="Pfam" id="PF00098">
    <property type="entry name" value="zf-CCHC"/>
    <property type="match status" value="1"/>
</dbReference>
<dbReference type="InterPro" id="IPR036875">
    <property type="entry name" value="Znf_CCHC_sf"/>
</dbReference>